<dbReference type="PANTHER" id="PTHR31637">
    <property type="entry name" value="2,3-BISPHOSPHOGLYCERATE-INDEPENDENT PHOSPHOGLYCERATE MUTASE"/>
    <property type="match status" value="1"/>
</dbReference>
<evidence type="ECO:0000256" key="3">
    <source>
        <dbReference type="ARBA" id="ARBA00008819"/>
    </source>
</evidence>
<dbReference type="GO" id="GO:0046872">
    <property type="term" value="F:metal ion binding"/>
    <property type="evidence" value="ECO:0007669"/>
    <property type="project" value="UniProtKB-KW"/>
</dbReference>
<comment type="caution">
    <text evidence="10">The sequence shown here is derived from an EMBL/GenBank/DDBJ whole genome shotgun (WGS) entry which is preliminary data.</text>
</comment>
<evidence type="ECO:0000259" key="9">
    <source>
        <dbReference type="Pfam" id="PF06415"/>
    </source>
</evidence>
<feature type="non-terminal residue" evidence="10">
    <location>
        <position position="155"/>
    </location>
</feature>
<dbReference type="SUPFAM" id="SSF64158">
    <property type="entry name" value="2,3-Bisphosphoglycerate-independent phosphoglycerate mutase, substrate-binding domain"/>
    <property type="match status" value="1"/>
</dbReference>
<dbReference type="GO" id="GO:0004619">
    <property type="term" value="F:phosphoglycerate mutase activity"/>
    <property type="evidence" value="ECO:0007669"/>
    <property type="project" value="UniProtKB-EC"/>
</dbReference>
<sequence>MRAALVILDGWGLGDHDRRDAVRAADTPNFDRLRDSGACGRLEVSGRRVGLPDGQMGNSEVGHVNIGAGRVVMQAYTRINDSIEDGSFAENPAIEGAFDRAAERGGRVHFVGLVSEGGVHSDQKHLYALVEGAAERGVEAVTHAFTDGRDTGPET</sequence>
<comment type="cofactor">
    <cofactor evidence="1">
        <name>Mn(2+)</name>
        <dbReference type="ChEBI" id="CHEBI:29035"/>
    </cofactor>
</comment>
<dbReference type="InterPro" id="IPR011258">
    <property type="entry name" value="BPG-indep_PGM_N"/>
</dbReference>
<dbReference type="InterPro" id="IPR036646">
    <property type="entry name" value="PGAM_B_sf"/>
</dbReference>
<evidence type="ECO:0000256" key="5">
    <source>
        <dbReference type="ARBA" id="ARBA00022723"/>
    </source>
</evidence>
<comment type="similarity">
    <text evidence="3">Belongs to the BPG-independent phosphoglycerate mutase family.</text>
</comment>
<accession>A0ABD5S0M8</accession>
<dbReference type="PANTHER" id="PTHR31637:SF0">
    <property type="entry name" value="2,3-BISPHOSPHOGLYCERATE-INDEPENDENT PHOSPHOGLYCERATE MUTASE"/>
    <property type="match status" value="1"/>
</dbReference>
<dbReference type="AlphaFoldDB" id="A0ABD5S0M8"/>
<dbReference type="Proteomes" id="UP001596328">
    <property type="component" value="Unassembled WGS sequence"/>
</dbReference>
<evidence type="ECO:0000256" key="2">
    <source>
        <dbReference type="ARBA" id="ARBA00004798"/>
    </source>
</evidence>
<keyword evidence="6" id="KW-0324">Glycolysis</keyword>
<dbReference type="EMBL" id="JBHSWU010000261">
    <property type="protein sequence ID" value="MFC6724723.1"/>
    <property type="molecule type" value="Genomic_DNA"/>
</dbReference>
<feature type="domain" description="BPG-independent PGAM N-terminal" evidence="9">
    <location>
        <begin position="79"/>
        <end position="154"/>
    </location>
</feature>
<dbReference type="InterPro" id="IPR005995">
    <property type="entry name" value="Pgm_bpd_ind"/>
</dbReference>
<protein>
    <recommendedName>
        <fullName evidence="4">phosphoglycerate mutase (2,3-diphosphoglycerate-independent)</fullName>
        <ecNumber evidence="4">5.4.2.12</ecNumber>
    </recommendedName>
</protein>
<organism evidence="10 11">
    <name type="scientific">Halobium palmae</name>
    <dbReference type="NCBI Taxonomy" id="1776492"/>
    <lineage>
        <taxon>Archaea</taxon>
        <taxon>Methanobacteriati</taxon>
        <taxon>Methanobacteriota</taxon>
        <taxon>Stenosarchaea group</taxon>
        <taxon>Halobacteria</taxon>
        <taxon>Halobacteriales</taxon>
        <taxon>Haloferacaceae</taxon>
        <taxon>Halobium</taxon>
    </lineage>
</organism>
<evidence type="ECO:0000256" key="6">
    <source>
        <dbReference type="ARBA" id="ARBA00023152"/>
    </source>
</evidence>
<dbReference type="Pfam" id="PF06415">
    <property type="entry name" value="iPGM_N"/>
    <property type="match status" value="1"/>
</dbReference>
<evidence type="ECO:0000313" key="11">
    <source>
        <dbReference type="Proteomes" id="UP001596328"/>
    </source>
</evidence>
<name>A0ABD5S0M8_9EURY</name>
<evidence type="ECO:0000256" key="4">
    <source>
        <dbReference type="ARBA" id="ARBA00012026"/>
    </source>
</evidence>
<proteinExistence type="inferred from homology"/>
<keyword evidence="5" id="KW-0479">Metal-binding</keyword>
<dbReference type="GO" id="GO:0006096">
    <property type="term" value="P:glycolytic process"/>
    <property type="evidence" value="ECO:0007669"/>
    <property type="project" value="UniProtKB-KW"/>
</dbReference>
<gene>
    <name evidence="10" type="ORF">ACFQE1_10115</name>
</gene>
<dbReference type="SUPFAM" id="SSF53649">
    <property type="entry name" value="Alkaline phosphatase-like"/>
    <property type="match status" value="1"/>
</dbReference>
<comment type="pathway">
    <text evidence="2">Carbohydrate degradation; glycolysis; pyruvate from D-glyceraldehyde 3-phosphate: step 3/5.</text>
</comment>
<reference evidence="10 11" key="1">
    <citation type="journal article" date="2019" name="Int. J. Syst. Evol. Microbiol.">
        <title>The Global Catalogue of Microorganisms (GCM) 10K type strain sequencing project: providing services to taxonomists for standard genome sequencing and annotation.</title>
        <authorList>
            <consortium name="The Broad Institute Genomics Platform"/>
            <consortium name="The Broad Institute Genome Sequencing Center for Infectious Disease"/>
            <person name="Wu L."/>
            <person name="Ma J."/>
        </authorList>
    </citation>
    <scope>NUCLEOTIDE SEQUENCE [LARGE SCALE GENOMIC DNA]</scope>
    <source>
        <strain evidence="10 11">NBRC 111368</strain>
    </source>
</reference>
<keyword evidence="7" id="KW-0464">Manganese</keyword>
<dbReference type="InterPro" id="IPR017850">
    <property type="entry name" value="Alkaline_phosphatase_core_sf"/>
</dbReference>
<dbReference type="Gene3D" id="3.40.720.10">
    <property type="entry name" value="Alkaline Phosphatase, subunit A"/>
    <property type="match status" value="1"/>
</dbReference>
<evidence type="ECO:0000256" key="1">
    <source>
        <dbReference type="ARBA" id="ARBA00001936"/>
    </source>
</evidence>
<evidence type="ECO:0000256" key="7">
    <source>
        <dbReference type="ARBA" id="ARBA00023211"/>
    </source>
</evidence>
<dbReference type="EC" id="5.4.2.12" evidence="4"/>
<evidence type="ECO:0000313" key="10">
    <source>
        <dbReference type="EMBL" id="MFC6724723.1"/>
    </source>
</evidence>
<keyword evidence="8" id="KW-0413">Isomerase</keyword>
<keyword evidence="11" id="KW-1185">Reference proteome</keyword>
<evidence type="ECO:0000256" key="8">
    <source>
        <dbReference type="ARBA" id="ARBA00023235"/>
    </source>
</evidence>